<keyword evidence="6" id="KW-1185">Reference proteome</keyword>
<evidence type="ECO:0000256" key="3">
    <source>
        <dbReference type="ARBA" id="ARBA00022840"/>
    </source>
</evidence>
<comment type="caution">
    <text evidence="5">The sequence shown here is derived from an EMBL/GenBank/DDBJ whole genome shotgun (WGS) entry which is preliminary data.</text>
</comment>
<dbReference type="InterPro" id="IPR003593">
    <property type="entry name" value="AAA+_ATPase"/>
</dbReference>
<dbReference type="SUPFAM" id="SSF52540">
    <property type="entry name" value="P-loop containing nucleoside triphosphate hydrolases"/>
    <property type="match status" value="1"/>
</dbReference>
<dbReference type="Pfam" id="PF12399">
    <property type="entry name" value="BCA_ABC_TP_C"/>
    <property type="match status" value="1"/>
</dbReference>
<dbReference type="InterPro" id="IPR027417">
    <property type="entry name" value="P-loop_NTPase"/>
</dbReference>
<dbReference type="InterPro" id="IPR051120">
    <property type="entry name" value="ABC_AA/LPS_Transport"/>
</dbReference>
<dbReference type="RefSeq" id="WP_378963736.1">
    <property type="nucleotide sequence ID" value="NZ_JBHTBJ010000001.1"/>
</dbReference>
<dbReference type="Pfam" id="PF00005">
    <property type="entry name" value="ABC_tran"/>
    <property type="match status" value="1"/>
</dbReference>
<accession>A0ABW2HGG3</accession>
<keyword evidence="1" id="KW-0813">Transport</keyword>
<keyword evidence="2" id="KW-0547">Nucleotide-binding</keyword>
<dbReference type="CDD" id="cd03219">
    <property type="entry name" value="ABC_Mj1267_LivG_branched"/>
    <property type="match status" value="1"/>
</dbReference>
<dbReference type="PANTHER" id="PTHR45772:SF2">
    <property type="entry name" value="ABC TRANSPORTER ATP-BINDING PROTEIN"/>
    <property type="match status" value="1"/>
</dbReference>
<organism evidence="5 6">
    <name type="scientific">Paractinoplanes rhizophilus</name>
    <dbReference type="NCBI Taxonomy" id="1416877"/>
    <lineage>
        <taxon>Bacteria</taxon>
        <taxon>Bacillati</taxon>
        <taxon>Actinomycetota</taxon>
        <taxon>Actinomycetes</taxon>
        <taxon>Micromonosporales</taxon>
        <taxon>Micromonosporaceae</taxon>
        <taxon>Paractinoplanes</taxon>
    </lineage>
</organism>
<dbReference type="PANTHER" id="PTHR45772">
    <property type="entry name" value="CONSERVED COMPONENT OF ABC TRANSPORTER FOR NATURAL AMINO ACIDS-RELATED"/>
    <property type="match status" value="1"/>
</dbReference>
<name>A0ABW2HGG3_9ACTN</name>
<dbReference type="SMART" id="SM00382">
    <property type="entry name" value="AAA"/>
    <property type="match status" value="1"/>
</dbReference>
<keyword evidence="3 5" id="KW-0067">ATP-binding</keyword>
<dbReference type="GO" id="GO:0005524">
    <property type="term" value="F:ATP binding"/>
    <property type="evidence" value="ECO:0007669"/>
    <property type="project" value="UniProtKB-KW"/>
</dbReference>
<dbReference type="InterPro" id="IPR003439">
    <property type="entry name" value="ABC_transporter-like_ATP-bd"/>
</dbReference>
<proteinExistence type="predicted"/>
<reference evidence="6" key="1">
    <citation type="journal article" date="2019" name="Int. J. Syst. Evol. Microbiol.">
        <title>The Global Catalogue of Microorganisms (GCM) 10K type strain sequencing project: providing services to taxonomists for standard genome sequencing and annotation.</title>
        <authorList>
            <consortium name="The Broad Institute Genomics Platform"/>
            <consortium name="The Broad Institute Genome Sequencing Center for Infectious Disease"/>
            <person name="Wu L."/>
            <person name="Ma J."/>
        </authorList>
    </citation>
    <scope>NUCLEOTIDE SEQUENCE [LARGE SCALE GENOMIC DNA]</scope>
    <source>
        <strain evidence="6">XZYJT-10</strain>
    </source>
</reference>
<gene>
    <name evidence="5" type="ORF">ACFQS1_00035</name>
</gene>
<dbReference type="InterPro" id="IPR032823">
    <property type="entry name" value="BCA_ABC_TP_C"/>
</dbReference>
<dbReference type="EMBL" id="JBHTBJ010000001">
    <property type="protein sequence ID" value="MFC7272352.1"/>
    <property type="molecule type" value="Genomic_DNA"/>
</dbReference>
<feature type="domain" description="ABC transporter" evidence="4">
    <location>
        <begin position="5"/>
        <end position="252"/>
    </location>
</feature>
<dbReference type="Proteomes" id="UP001596548">
    <property type="component" value="Unassembled WGS sequence"/>
</dbReference>
<sequence length="274" mass="28808">MSVLLEVEGATRRFGGVFALRDVGLDVRAGETHAVIGPNGAGKSTLFKLIGGQLVPTAGTIGYDGERIDRLAPHRRARRGIAIAFQDAPVFHGLTVAENVMVGAHAVTRAGPLAAVLRLPRHRREEKSIRALAFAALERVGLADQADRPADGLPLGQQRALQVARALCGKPRLLLLDEPASGLRGPERSALAGLIEQLRGEGLSILLVEHDVAFVARLADRVTVLDLGRVIASGTFQEIRADERVIAAYLGGADLDGADPDSIDPDSTDPGGAA</sequence>
<evidence type="ECO:0000256" key="1">
    <source>
        <dbReference type="ARBA" id="ARBA00022448"/>
    </source>
</evidence>
<protein>
    <submittedName>
        <fullName evidence="5">ABC transporter ATP-binding protein</fullName>
    </submittedName>
</protein>
<evidence type="ECO:0000259" key="4">
    <source>
        <dbReference type="PROSITE" id="PS50893"/>
    </source>
</evidence>
<evidence type="ECO:0000256" key="2">
    <source>
        <dbReference type="ARBA" id="ARBA00022741"/>
    </source>
</evidence>
<evidence type="ECO:0000313" key="5">
    <source>
        <dbReference type="EMBL" id="MFC7272352.1"/>
    </source>
</evidence>
<dbReference type="Gene3D" id="3.40.50.300">
    <property type="entry name" value="P-loop containing nucleotide triphosphate hydrolases"/>
    <property type="match status" value="1"/>
</dbReference>
<dbReference type="PROSITE" id="PS50893">
    <property type="entry name" value="ABC_TRANSPORTER_2"/>
    <property type="match status" value="1"/>
</dbReference>
<evidence type="ECO:0000313" key="6">
    <source>
        <dbReference type="Proteomes" id="UP001596548"/>
    </source>
</evidence>